<dbReference type="AlphaFoldDB" id="M0BSV0"/>
<feature type="compositionally biased region" description="Basic and acidic residues" evidence="1">
    <location>
        <begin position="27"/>
        <end position="37"/>
    </location>
</feature>
<feature type="compositionally biased region" description="Polar residues" evidence="1">
    <location>
        <begin position="148"/>
        <end position="163"/>
    </location>
</feature>
<feature type="region of interest" description="Disordered" evidence="1">
    <location>
        <begin position="1"/>
        <end position="85"/>
    </location>
</feature>
<sequence length="272" mass="28279">MGSHSTPSDQNRLSAGSTADSGSTSTREADPTNHCRTDGGVSDRTASSVFADLAADDEPVDTDAILGDTSPTDLIDGSATPDPEIQAPADLFDEAAFDDLLLPDRREGDEFLWIETPNSTPTTEPAWDQPTDDGTDRSAGSDADEAPRTTTVSEEPASVQDQPGSAFDDRDTGYEEIDLGSIFAGAAEVGDGGGGRVPPRTDSPTEKLDDSSSNEPTPDEPSAEASQFDSEASQVDSDDSSSDPTDTEGSSTESSSRIRSVLASLRSLVPGL</sequence>
<dbReference type="EMBL" id="AOIQ01000006">
    <property type="protein sequence ID" value="ELZ13468.1"/>
    <property type="molecule type" value="Genomic_DNA"/>
</dbReference>
<keyword evidence="3" id="KW-1185">Reference proteome</keyword>
<feature type="compositionally biased region" description="Low complexity" evidence="1">
    <location>
        <begin position="242"/>
        <end position="255"/>
    </location>
</feature>
<reference evidence="2 3" key="1">
    <citation type="journal article" date="2014" name="PLoS Genet.">
        <title>Phylogenetically driven sequencing of extremely halophilic archaea reveals strategies for static and dynamic osmo-response.</title>
        <authorList>
            <person name="Becker E.A."/>
            <person name="Seitzer P.M."/>
            <person name="Tritt A."/>
            <person name="Larsen D."/>
            <person name="Krusor M."/>
            <person name="Yao A.I."/>
            <person name="Wu D."/>
            <person name="Madern D."/>
            <person name="Eisen J.A."/>
            <person name="Darling A.E."/>
            <person name="Facciotti M.T."/>
        </authorList>
    </citation>
    <scope>NUCLEOTIDE SEQUENCE [LARGE SCALE GENOMIC DNA]</scope>
    <source>
        <strain evidence="2 3">JCM 14624</strain>
    </source>
</reference>
<gene>
    <name evidence="2" type="ORF">C479_01446</name>
</gene>
<proteinExistence type="predicted"/>
<evidence type="ECO:0000313" key="3">
    <source>
        <dbReference type="Proteomes" id="UP000011560"/>
    </source>
</evidence>
<comment type="caution">
    <text evidence="2">The sequence shown here is derived from an EMBL/GenBank/DDBJ whole genome shotgun (WGS) entry which is preliminary data.</text>
</comment>
<evidence type="ECO:0000313" key="2">
    <source>
        <dbReference type="EMBL" id="ELZ13468.1"/>
    </source>
</evidence>
<dbReference type="RefSeq" id="WP_007696743.1">
    <property type="nucleotide sequence ID" value="NZ_AOIQ01000006.1"/>
</dbReference>
<feature type="compositionally biased region" description="Polar residues" evidence="1">
    <location>
        <begin position="1"/>
        <end position="13"/>
    </location>
</feature>
<dbReference type="OrthoDB" id="379307at2157"/>
<dbReference type="Proteomes" id="UP000011560">
    <property type="component" value="Unassembled WGS sequence"/>
</dbReference>
<evidence type="ECO:0000256" key="1">
    <source>
        <dbReference type="SAM" id="MobiDB-lite"/>
    </source>
</evidence>
<protein>
    <submittedName>
        <fullName evidence="2">Uncharacterized protein</fullName>
    </submittedName>
</protein>
<feature type="compositionally biased region" description="Low complexity" evidence="1">
    <location>
        <begin position="14"/>
        <end position="26"/>
    </location>
</feature>
<name>M0BSV0_9EURY</name>
<feature type="region of interest" description="Disordered" evidence="1">
    <location>
        <begin position="113"/>
        <end position="259"/>
    </location>
</feature>
<accession>M0BSV0</accession>
<organism evidence="2 3">
    <name type="scientific">Halovivax asiaticus JCM 14624</name>
    <dbReference type="NCBI Taxonomy" id="1227490"/>
    <lineage>
        <taxon>Archaea</taxon>
        <taxon>Methanobacteriati</taxon>
        <taxon>Methanobacteriota</taxon>
        <taxon>Stenosarchaea group</taxon>
        <taxon>Halobacteria</taxon>
        <taxon>Halobacteriales</taxon>
        <taxon>Natrialbaceae</taxon>
        <taxon>Halovivax</taxon>
    </lineage>
</organism>